<gene>
    <name evidence="1" type="ORF">ONZ43_g772</name>
</gene>
<evidence type="ECO:0000313" key="2">
    <source>
        <dbReference type="Proteomes" id="UP001153334"/>
    </source>
</evidence>
<reference evidence="1" key="1">
    <citation type="submission" date="2022-11" db="EMBL/GenBank/DDBJ databases">
        <title>Genome Sequence of Nemania bipapillata.</title>
        <authorList>
            <person name="Buettner E."/>
        </authorList>
    </citation>
    <scope>NUCLEOTIDE SEQUENCE</scope>
    <source>
        <strain evidence="1">CP14</strain>
    </source>
</reference>
<organism evidence="1 2">
    <name type="scientific">Nemania bipapillata</name>
    <dbReference type="NCBI Taxonomy" id="110536"/>
    <lineage>
        <taxon>Eukaryota</taxon>
        <taxon>Fungi</taxon>
        <taxon>Dikarya</taxon>
        <taxon>Ascomycota</taxon>
        <taxon>Pezizomycotina</taxon>
        <taxon>Sordariomycetes</taxon>
        <taxon>Xylariomycetidae</taxon>
        <taxon>Xylariales</taxon>
        <taxon>Xylariaceae</taxon>
        <taxon>Nemania</taxon>
    </lineage>
</organism>
<keyword evidence="2" id="KW-1185">Reference proteome</keyword>
<comment type="caution">
    <text evidence="1">The sequence shown here is derived from an EMBL/GenBank/DDBJ whole genome shotgun (WGS) entry which is preliminary data.</text>
</comment>
<proteinExistence type="predicted"/>
<dbReference type="Proteomes" id="UP001153334">
    <property type="component" value="Unassembled WGS sequence"/>
</dbReference>
<sequence length="105" mass="11859">MVSFKNIAALLLSASLAAATPISEITERATSFKNLVYFTNWGIYGRNYQPAQLPVSQLNQVLYAFANFRSDGTVYTSDSYADLEKHYDGDCKYYARIQLFENPIP</sequence>
<evidence type="ECO:0000313" key="1">
    <source>
        <dbReference type="EMBL" id="KAJ8123225.1"/>
    </source>
</evidence>
<protein>
    <submittedName>
        <fullName evidence="1">Uncharacterized protein</fullName>
    </submittedName>
</protein>
<dbReference type="EMBL" id="JAPESX010000109">
    <property type="protein sequence ID" value="KAJ8123225.1"/>
    <property type="molecule type" value="Genomic_DNA"/>
</dbReference>
<name>A0ACC2J724_9PEZI</name>
<accession>A0ACC2J724</accession>